<sequence>MGKAECTGKRNTHIPNLICARHLEEYFGLKVRSDYIETPLAYYHAPWTLAPVPGMFFKKDDIILPLREFYDKVYRPSQVELPVDQRKYKINPRTDAFMKQILTGGRMNKGDRIIYEIIRNLSATNDDINLNPSQDCENDPKPIAYIRSKMAISNTFIQKHSIMNYINTIEVIQTNKFPLSDARLKLSLAYQYFMSKFEYESHIYAAEGNSTHELARLVPNAAFIEGVGLIAITDISDPEPIVVNGSVKGNVIPKDYTYYDELVIEQPKEVISQRAGPHRIATQNFTRRAFTASCL</sequence>
<accession>A0A4Y2LEI2</accession>
<organism evidence="1 2">
    <name type="scientific">Araneus ventricosus</name>
    <name type="common">Orbweaver spider</name>
    <name type="synonym">Epeira ventricosa</name>
    <dbReference type="NCBI Taxonomy" id="182803"/>
    <lineage>
        <taxon>Eukaryota</taxon>
        <taxon>Metazoa</taxon>
        <taxon>Ecdysozoa</taxon>
        <taxon>Arthropoda</taxon>
        <taxon>Chelicerata</taxon>
        <taxon>Arachnida</taxon>
        <taxon>Araneae</taxon>
        <taxon>Araneomorphae</taxon>
        <taxon>Entelegynae</taxon>
        <taxon>Araneoidea</taxon>
        <taxon>Araneidae</taxon>
        <taxon>Araneus</taxon>
    </lineage>
</organism>
<keyword evidence="2" id="KW-1185">Reference proteome</keyword>
<evidence type="ECO:0000313" key="1">
    <source>
        <dbReference type="EMBL" id="GBN13108.1"/>
    </source>
</evidence>
<comment type="caution">
    <text evidence="1">The sequence shown here is derived from an EMBL/GenBank/DDBJ whole genome shotgun (WGS) entry which is preliminary data.</text>
</comment>
<name>A0A4Y2LEI2_ARAVE</name>
<dbReference type="EMBL" id="BGPR01005754">
    <property type="protein sequence ID" value="GBN13108.1"/>
    <property type="molecule type" value="Genomic_DNA"/>
</dbReference>
<dbReference type="OrthoDB" id="6430875at2759"/>
<protein>
    <submittedName>
        <fullName evidence="1">Uncharacterized protein</fullName>
    </submittedName>
</protein>
<dbReference type="AlphaFoldDB" id="A0A4Y2LEI2"/>
<proteinExistence type="predicted"/>
<gene>
    <name evidence="1" type="ORF">AVEN_257689_1</name>
</gene>
<reference evidence="1 2" key="1">
    <citation type="journal article" date="2019" name="Sci. Rep.">
        <title>Orb-weaving spider Araneus ventricosus genome elucidates the spidroin gene catalogue.</title>
        <authorList>
            <person name="Kono N."/>
            <person name="Nakamura H."/>
            <person name="Ohtoshi R."/>
            <person name="Moran D.A.P."/>
            <person name="Shinohara A."/>
            <person name="Yoshida Y."/>
            <person name="Fujiwara M."/>
            <person name="Mori M."/>
            <person name="Tomita M."/>
            <person name="Arakawa K."/>
        </authorList>
    </citation>
    <scope>NUCLEOTIDE SEQUENCE [LARGE SCALE GENOMIC DNA]</scope>
</reference>
<dbReference type="Proteomes" id="UP000499080">
    <property type="component" value="Unassembled WGS sequence"/>
</dbReference>
<evidence type="ECO:0000313" key="2">
    <source>
        <dbReference type="Proteomes" id="UP000499080"/>
    </source>
</evidence>